<evidence type="ECO:0000259" key="9">
    <source>
        <dbReference type="PROSITE" id="PS50109"/>
    </source>
</evidence>
<dbReference type="InterPro" id="IPR003661">
    <property type="entry name" value="HisK_dim/P_dom"/>
</dbReference>
<dbReference type="Pfam" id="PF08447">
    <property type="entry name" value="PAS_3"/>
    <property type="match status" value="3"/>
</dbReference>
<dbReference type="InterPro" id="IPR035965">
    <property type="entry name" value="PAS-like_dom_sf"/>
</dbReference>
<keyword evidence="5" id="KW-0808">Transferase</keyword>
<dbReference type="OrthoDB" id="338017at2"/>
<keyword evidence="8" id="KW-1133">Transmembrane helix</keyword>
<keyword evidence="4" id="KW-0597">Phosphoprotein</keyword>
<dbReference type="InterPro" id="IPR036097">
    <property type="entry name" value="HisK_dim/P_sf"/>
</dbReference>
<reference evidence="13" key="1">
    <citation type="journal article" date="2019" name="PLoS Negl. Trop. Dis.">
        <title>Revisiting the worldwide diversity of Leptospira species in the environment.</title>
        <authorList>
            <person name="Vincent A.T."/>
            <person name="Schiettekatte O."/>
            <person name="Bourhy P."/>
            <person name="Veyrier F.J."/>
            <person name="Picardeau M."/>
        </authorList>
    </citation>
    <scope>NUCLEOTIDE SEQUENCE [LARGE SCALE GENOMIC DNA]</scope>
    <source>
        <strain evidence="13">201300427</strain>
    </source>
</reference>
<dbReference type="SUPFAM" id="SSF158472">
    <property type="entry name" value="HAMP domain-like"/>
    <property type="match status" value="1"/>
</dbReference>
<proteinExistence type="predicted"/>
<dbReference type="SUPFAM" id="SSF47384">
    <property type="entry name" value="Homodimeric domain of signal transducing histidine kinase"/>
    <property type="match status" value="1"/>
</dbReference>
<dbReference type="PANTHER" id="PTHR43304:SF1">
    <property type="entry name" value="PAC DOMAIN-CONTAINING PROTEIN"/>
    <property type="match status" value="1"/>
</dbReference>
<dbReference type="InterPro" id="IPR000014">
    <property type="entry name" value="PAS"/>
</dbReference>
<dbReference type="InterPro" id="IPR000700">
    <property type="entry name" value="PAS-assoc_C"/>
</dbReference>
<dbReference type="PROSITE" id="PS50109">
    <property type="entry name" value="HIS_KIN"/>
    <property type="match status" value="1"/>
</dbReference>
<evidence type="ECO:0000313" key="14">
    <source>
        <dbReference type="Proteomes" id="UP000298058"/>
    </source>
</evidence>
<feature type="domain" description="PAS" evidence="10">
    <location>
        <begin position="668"/>
        <end position="728"/>
    </location>
</feature>
<feature type="transmembrane region" description="Helical" evidence="8">
    <location>
        <begin position="64"/>
        <end position="87"/>
    </location>
</feature>
<dbReference type="EMBL" id="RQHW01000016">
    <property type="protein sequence ID" value="TGN20170.1"/>
    <property type="molecule type" value="Genomic_DNA"/>
</dbReference>
<feature type="transmembrane region" description="Helical" evidence="8">
    <location>
        <begin position="134"/>
        <end position="155"/>
    </location>
</feature>
<dbReference type="GO" id="GO:0016020">
    <property type="term" value="C:membrane"/>
    <property type="evidence" value="ECO:0007669"/>
    <property type="project" value="UniProtKB-SubCell"/>
</dbReference>
<comment type="catalytic activity">
    <reaction evidence="1">
        <text>ATP + protein L-histidine = ADP + protein N-phospho-L-histidine.</text>
        <dbReference type="EC" id="2.7.13.3"/>
    </reaction>
</comment>
<keyword evidence="14" id="KW-1185">Reference proteome</keyword>
<dbReference type="NCBIfam" id="TIGR00229">
    <property type="entry name" value="sensory_box"/>
    <property type="match status" value="3"/>
</dbReference>
<feature type="transmembrane region" description="Helical" evidence="8">
    <location>
        <begin position="202"/>
        <end position="225"/>
    </location>
</feature>
<protein>
    <recommendedName>
        <fullName evidence="3">histidine kinase</fullName>
        <ecNumber evidence="3">2.7.13.3</ecNumber>
    </recommendedName>
</protein>
<evidence type="ECO:0000313" key="13">
    <source>
        <dbReference type="EMBL" id="TGN20170.1"/>
    </source>
</evidence>
<feature type="domain" description="HAMP" evidence="12">
    <location>
        <begin position="484"/>
        <end position="536"/>
    </location>
</feature>
<dbReference type="SMART" id="SM00091">
    <property type="entry name" value="PAS"/>
    <property type="match status" value="3"/>
</dbReference>
<dbReference type="Pfam" id="PF02518">
    <property type="entry name" value="HATPase_c"/>
    <property type="match status" value="1"/>
</dbReference>
<evidence type="ECO:0000256" key="3">
    <source>
        <dbReference type="ARBA" id="ARBA00012438"/>
    </source>
</evidence>
<feature type="transmembrane region" description="Helical" evidence="8">
    <location>
        <begin position="275"/>
        <end position="297"/>
    </location>
</feature>
<keyword evidence="7" id="KW-0175">Coiled coil</keyword>
<dbReference type="SUPFAM" id="SSF55874">
    <property type="entry name" value="ATPase domain of HSP90 chaperone/DNA topoisomerase II/histidine kinase"/>
    <property type="match status" value="1"/>
</dbReference>
<dbReference type="SUPFAM" id="SSF55785">
    <property type="entry name" value="PYP-like sensor domain (PAS domain)"/>
    <property type="match status" value="3"/>
</dbReference>
<dbReference type="SMART" id="SM00304">
    <property type="entry name" value="HAMP"/>
    <property type="match status" value="1"/>
</dbReference>
<evidence type="ECO:0000256" key="7">
    <source>
        <dbReference type="SAM" id="Coils"/>
    </source>
</evidence>
<dbReference type="Gene3D" id="3.30.565.10">
    <property type="entry name" value="Histidine kinase-like ATPase, C-terminal domain"/>
    <property type="match status" value="1"/>
</dbReference>
<dbReference type="InterPro" id="IPR003660">
    <property type="entry name" value="HAMP_dom"/>
</dbReference>
<dbReference type="InterPro" id="IPR013655">
    <property type="entry name" value="PAS_fold_3"/>
</dbReference>
<sequence>MNSMIKWLEFVFAFIPLSLLEVWGRFGYIIGLFLMVAAFGGFTFRPGGKWGIGREKLSWDAQALFSVVLTFVLIFITGYLGSLIVLVPGAQTFESVKDLSVFCSIVLFGYPALLAVPFAYGLSDLIEGVPPQFLLDWFVGYFINPACFWVAYQLIGRNPDFRKAKTWAWYFVFVLIFMGIEPQLWGYICSGQFTSEISYRNITPALFFTTSITWIIAPFFMLVAFPLARKYGLFWAEIPGHVKEVLLSYKERVWESGRGEISEANSQGSGLPIRMFLVTPFIILVLVMVGMTAYLTLSSSEAAADKLASRLHQEISENINLLLDEYLEKSNPNRPKSSYEIHSLLKRTNIAEHGRAFVMNRNGILIASSLEEYPDREWNAKECEDLVIRNAVVKINEQFGSLDLLKVPSQFRFDIVTAKPLSRETWFSQVTPYESHDGNENWLVVTVMPASYYLAGVREGNSQSATIFAISLTLSLLIATLLAGIVAAPLRKISLASHAIASGDLTQRVPSSGLAELGALSSSFNHMAEQLQESFELTKASEDRFRKLAETIQDVFWIISPNQDQLFYVSPAYETIWGRTCESLYESPRDWLDAIHPEEQSRVEEAFRKQSDGNYNEEYRIIRPDGSIRWIHDRGFLVYNEDGVLEKIVGIARDVSVQKKADEDLRNSQKQFKDLVDTTPGVVWEADAVTFNFTFVSKQAVDLLGYSYEEWMVPGFWADHIYSEDRDEAVNFCVTSTNRLEAHNFEYRFLCKDGRIVWLRDLVKVIVIDGKPKWLRGVMVDITERKKMEERLFERNQFIESILDITPDILYIYDIIERKNVYSNNGIHRVLGYSSEELKNMGEQMISDLMHPDDFKDYLEKVIPRYEKASDKDLIEHQYRMKHRDGSWRWLISRELIYERTASGRPKKIFGITNDITKNKQAEETILDLNANLEKKIDIRTEELRKSNQDLTEAIGYQKKVMKDLQDTQDQLLTSEKLAALGQLAAGMTHELNTPLGAIVSSNRAILDIVNLSMKEIPYILSGLDEADTKRFGVLLEASLKDASLLENIPSRALRKEFIAKFKEAQVPDYEKVANTVMDAGVYKLGDDLLDLLRTEKRNEILKAVSSFSTISRLSNVISVATGKASHVVDALKNYLNPGGKNEEEEIVPVDIISEIETILTLYQGKIKYGVDIVKRFDTTERCLGNGNKLNQVWINLLNNSLQSMDYKGKIEIQVEKKDSWIVTSFIDSGKGIPDEIKSKIFLPFFTTKKHGEGIGLGLDICKKIIEKMGGKIEFESVPGRTKFSVYLTPAESIR</sequence>
<dbReference type="PROSITE" id="PS50112">
    <property type="entry name" value="PAS"/>
    <property type="match status" value="3"/>
</dbReference>
<feature type="domain" description="PAC" evidence="11">
    <location>
        <begin position="615"/>
        <end position="667"/>
    </location>
</feature>
<evidence type="ECO:0000256" key="8">
    <source>
        <dbReference type="SAM" id="Phobius"/>
    </source>
</evidence>
<dbReference type="CDD" id="cd00130">
    <property type="entry name" value="PAS"/>
    <property type="match status" value="3"/>
</dbReference>
<evidence type="ECO:0000259" key="12">
    <source>
        <dbReference type="PROSITE" id="PS50885"/>
    </source>
</evidence>
<dbReference type="InterPro" id="IPR004358">
    <property type="entry name" value="Sig_transdc_His_kin-like_C"/>
</dbReference>
<dbReference type="InterPro" id="IPR003594">
    <property type="entry name" value="HATPase_dom"/>
</dbReference>
<feature type="transmembrane region" description="Helical" evidence="8">
    <location>
        <begin position="167"/>
        <end position="190"/>
    </location>
</feature>
<keyword evidence="8" id="KW-0812">Transmembrane</keyword>
<dbReference type="SMART" id="SM00086">
    <property type="entry name" value="PAC"/>
    <property type="match status" value="3"/>
</dbReference>
<dbReference type="RefSeq" id="WP_135759566.1">
    <property type="nucleotide sequence ID" value="NZ_RQHW01000016.1"/>
</dbReference>
<dbReference type="Pfam" id="PF00672">
    <property type="entry name" value="HAMP"/>
    <property type="match status" value="1"/>
</dbReference>
<dbReference type="InterPro" id="IPR036890">
    <property type="entry name" value="HATPase_C_sf"/>
</dbReference>
<dbReference type="CDD" id="cd00082">
    <property type="entry name" value="HisKA"/>
    <property type="match status" value="1"/>
</dbReference>
<dbReference type="InterPro" id="IPR005467">
    <property type="entry name" value="His_kinase_dom"/>
</dbReference>
<feature type="domain" description="PAS" evidence="10">
    <location>
        <begin position="541"/>
        <end position="614"/>
    </location>
</feature>
<gene>
    <name evidence="13" type="ORF">EHS15_05630</name>
</gene>
<dbReference type="PROSITE" id="PS50885">
    <property type="entry name" value="HAMP"/>
    <property type="match status" value="1"/>
</dbReference>
<keyword evidence="8" id="KW-0472">Membrane</keyword>
<evidence type="ECO:0000259" key="10">
    <source>
        <dbReference type="PROSITE" id="PS50112"/>
    </source>
</evidence>
<evidence type="ECO:0000256" key="1">
    <source>
        <dbReference type="ARBA" id="ARBA00000085"/>
    </source>
</evidence>
<feature type="domain" description="PAC" evidence="11">
    <location>
        <begin position="875"/>
        <end position="928"/>
    </location>
</feature>
<keyword evidence="6" id="KW-0418">Kinase</keyword>
<feature type="domain" description="PAC" evidence="11">
    <location>
        <begin position="743"/>
        <end position="794"/>
    </location>
</feature>
<dbReference type="CDD" id="cd06225">
    <property type="entry name" value="HAMP"/>
    <property type="match status" value="1"/>
</dbReference>
<dbReference type="PROSITE" id="PS50113">
    <property type="entry name" value="PAC"/>
    <property type="match status" value="3"/>
</dbReference>
<accession>A0A4R9M0I1</accession>
<comment type="subcellular location">
    <subcellularLocation>
        <location evidence="2">Membrane</location>
    </subcellularLocation>
</comment>
<dbReference type="Gene3D" id="6.10.340.10">
    <property type="match status" value="1"/>
</dbReference>
<dbReference type="PRINTS" id="PR00344">
    <property type="entry name" value="BCTRLSENSOR"/>
</dbReference>
<feature type="transmembrane region" description="Helical" evidence="8">
    <location>
        <begin position="467"/>
        <end position="490"/>
    </location>
</feature>
<dbReference type="PANTHER" id="PTHR43304">
    <property type="entry name" value="PHYTOCHROME-LIKE PROTEIN CPH1"/>
    <property type="match status" value="1"/>
</dbReference>
<evidence type="ECO:0000256" key="5">
    <source>
        <dbReference type="ARBA" id="ARBA00022679"/>
    </source>
</evidence>
<organism evidence="13 14">
    <name type="scientific">Leptospira idonii</name>
    <dbReference type="NCBI Taxonomy" id="1193500"/>
    <lineage>
        <taxon>Bacteria</taxon>
        <taxon>Pseudomonadati</taxon>
        <taxon>Spirochaetota</taxon>
        <taxon>Spirochaetia</taxon>
        <taxon>Leptospirales</taxon>
        <taxon>Leptospiraceae</taxon>
        <taxon>Leptospira</taxon>
    </lineage>
</organism>
<dbReference type="Gene3D" id="1.10.287.130">
    <property type="match status" value="1"/>
</dbReference>
<dbReference type="SMART" id="SM00387">
    <property type="entry name" value="HATPase_c"/>
    <property type="match status" value="1"/>
</dbReference>
<dbReference type="InterPro" id="IPR052162">
    <property type="entry name" value="Sensor_kinase/Photoreceptor"/>
</dbReference>
<dbReference type="InterPro" id="IPR001610">
    <property type="entry name" value="PAC"/>
</dbReference>
<feature type="domain" description="PAS" evidence="10">
    <location>
        <begin position="795"/>
        <end position="873"/>
    </location>
</feature>
<evidence type="ECO:0000256" key="4">
    <source>
        <dbReference type="ARBA" id="ARBA00022553"/>
    </source>
</evidence>
<feature type="coiled-coil region" evidence="7">
    <location>
        <begin position="919"/>
        <end position="950"/>
    </location>
</feature>
<feature type="transmembrane region" description="Helical" evidence="8">
    <location>
        <begin position="99"/>
        <end position="122"/>
    </location>
</feature>
<evidence type="ECO:0000256" key="6">
    <source>
        <dbReference type="ARBA" id="ARBA00022777"/>
    </source>
</evidence>
<dbReference type="Gene3D" id="3.30.450.20">
    <property type="entry name" value="PAS domain"/>
    <property type="match status" value="4"/>
</dbReference>
<dbReference type="GO" id="GO:0000155">
    <property type="term" value="F:phosphorelay sensor kinase activity"/>
    <property type="evidence" value="ECO:0007669"/>
    <property type="project" value="InterPro"/>
</dbReference>
<feature type="domain" description="Histidine kinase" evidence="9">
    <location>
        <begin position="1185"/>
        <end position="1292"/>
    </location>
</feature>
<dbReference type="EC" id="2.7.13.3" evidence="3"/>
<evidence type="ECO:0000256" key="2">
    <source>
        <dbReference type="ARBA" id="ARBA00004370"/>
    </source>
</evidence>
<comment type="caution">
    <text evidence="13">The sequence shown here is derived from an EMBL/GenBank/DDBJ whole genome shotgun (WGS) entry which is preliminary data.</text>
</comment>
<feature type="transmembrane region" description="Helical" evidence="8">
    <location>
        <begin position="26"/>
        <end position="44"/>
    </location>
</feature>
<evidence type="ECO:0000259" key="11">
    <source>
        <dbReference type="PROSITE" id="PS50113"/>
    </source>
</evidence>
<name>A0A4R9M0I1_9LEPT</name>
<dbReference type="Proteomes" id="UP000298058">
    <property type="component" value="Unassembled WGS sequence"/>
</dbReference>